<dbReference type="Gene3D" id="1.25.40.10">
    <property type="entry name" value="Tetratricopeptide repeat domain"/>
    <property type="match status" value="1"/>
</dbReference>
<dbReference type="InterPro" id="IPR019775">
    <property type="entry name" value="WD40_repeat_CS"/>
</dbReference>
<dbReference type="Pfam" id="PF00400">
    <property type="entry name" value="WD40"/>
    <property type="match status" value="6"/>
</dbReference>
<dbReference type="SUPFAM" id="SSF56112">
    <property type="entry name" value="Protein kinase-like (PK-like)"/>
    <property type="match status" value="1"/>
</dbReference>
<dbReference type="InterPro" id="IPR008271">
    <property type="entry name" value="Ser/Thr_kinase_AS"/>
</dbReference>
<dbReference type="InterPro" id="IPR000719">
    <property type="entry name" value="Prot_kinase_dom"/>
</dbReference>
<reference evidence="6" key="1">
    <citation type="submission" date="2020-12" db="EMBL/GenBank/DDBJ databases">
        <title>Genomic characterization of non-nitrogen-fixing Frankia strains.</title>
        <authorList>
            <person name="Carlos-Shanley C."/>
            <person name="Guerra T."/>
            <person name="Hahn D."/>
        </authorList>
    </citation>
    <scope>NUCLEOTIDE SEQUENCE</scope>
    <source>
        <strain evidence="6">CN6</strain>
    </source>
</reference>
<dbReference type="SUPFAM" id="SSF48452">
    <property type="entry name" value="TPR-like"/>
    <property type="match status" value="1"/>
</dbReference>
<evidence type="ECO:0000256" key="3">
    <source>
        <dbReference type="PROSITE-ProRule" id="PRU00221"/>
    </source>
</evidence>
<organism evidence="6 7">
    <name type="scientific">Frankia nepalensis</name>
    <dbReference type="NCBI Taxonomy" id="1836974"/>
    <lineage>
        <taxon>Bacteria</taxon>
        <taxon>Bacillati</taxon>
        <taxon>Actinomycetota</taxon>
        <taxon>Actinomycetes</taxon>
        <taxon>Frankiales</taxon>
        <taxon>Frankiaceae</taxon>
        <taxon>Frankia</taxon>
    </lineage>
</organism>
<feature type="repeat" description="WD" evidence="3">
    <location>
        <begin position="445"/>
        <end position="476"/>
    </location>
</feature>
<dbReference type="SMART" id="SM00220">
    <property type="entry name" value="S_TKc"/>
    <property type="match status" value="1"/>
</dbReference>
<accession>A0A937RDD3</accession>
<dbReference type="Gene3D" id="2.130.10.10">
    <property type="entry name" value="YVTN repeat-like/Quinoprotein amine dehydrogenase"/>
    <property type="match status" value="5"/>
</dbReference>
<gene>
    <name evidence="6" type="ORF">I7412_14655</name>
</gene>
<feature type="domain" description="Protein kinase" evidence="5">
    <location>
        <begin position="17"/>
        <end position="302"/>
    </location>
</feature>
<keyword evidence="2" id="KW-0677">Repeat</keyword>
<dbReference type="Gene3D" id="1.10.510.10">
    <property type="entry name" value="Transferase(Phosphotransferase) domain 1"/>
    <property type="match status" value="1"/>
</dbReference>
<keyword evidence="1 3" id="KW-0853">WD repeat</keyword>
<dbReference type="InterPro" id="IPR011009">
    <property type="entry name" value="Kinase-like_dom_sf"/>
</dbReference>
<comment type="caution">
    <text evidence="6">The sequence shown here is derived from an EMBL/GenBank/DDBJ whole genome shotgun (WGS) entry which is preliminary data.</text>
</comment>
<evidence type="ECO:0000256" key="2">
    <source>
        <dbReference type="ARBA" id="ARBA00022737"/>
    </source>
</evidence>
<dbReference type="SMART" id="SM00320">
    <property type="entry name" value="WD40"/>
    <property type="match status" value="10"/>
</dbReference>
<dbReference type="PROSITE" id="PS50011">
    <property type="entry name" value="PROTEIN_KINASE_DOM"/>
    <property type="match status" value="1"/>
</dbReference>
<dbReference type="PROSITE" id="PS50005">
    <property type="entry name" value="TPR"/>
    <property type="match status" value="1"/>
</dbReference>
<dbReference type="EMBL" id="JAEACQ010000185">
    <property type="protein sequence ID" value="MBL7628370.1"/>
    <property type="molecule type" value="Genomic_DNA"/>
</dbReference>
<evidence type="ECO:0000259" key="5">
    <source>
        <dbReference type="PROSITE" id="PS50011"/>
    </source>
</evidence>
<dbReference type="InterPro" id="IPR011047">
    <property type="entry name" value="Quinoprotein_ADH-like_sf"/>
</dbReference>
<feature type="repeat" description="WD" evidence="3">
    <location>
        <begin position="538"/>
        <end position="572"/>
    </location>
</feature>
<evidence type="ECO:0000256" key="4">
    <source>
        <dbReference type="PROSITE-ProRule" id="PRU00339"/>
    </source>
</evidence>
<feature type="repeat" description="WD" evidence="3">
    <location>
        <begin position="1121"/>
        <end position="1153"/>
    </location>
</feature>
<name>A0A937RDD3_9ACTN</name>
<dbReference type="AlphaFoldDB" id="A0A937RDD3"/>
<dbReference type="PROSITE" id="PS00108">
    <property type="entry name" value="PROTEIN_KINASE_ST"/>
    <property type="match status" value="1"/>
</dbReference>
<keyword evidence="6" id="KW-0808">Transferase</keyword>
<evidence type="ECO:0000313" key="7">
    <source>
        <dbReference type="Proteomes" id="UP000604475"/>
    </source>
</evidence>
<dbReference type="Pfam" id="PF00069">
    <property type="entry name" value="Pkinase"/>
    <property type="match status" value="1"/>
</dbReference>
<dbReference type="GO" id="GO:0004672">
    <property type="term" value="F:protein kinase activity"/>
    <property type="evidence" value="ECO:0007669"/>
    <property type="project" value="InterPro"/>
</dbReference>
<dbReference type="CDD" id="cd14014">
    <property type="entry name" value="STKc_PknB_like"/>
    <property type="match status" value="1"/>
</dbReference>
<dbReference type="Gene3D" id="3.30.200.20">
    <property type="entry name" value="Phosphorylase Kinase, domain 1"/>
    <property type="match status" value="1"/>
</dbReference>
<dbReference type="SUPFAM" id="SSF50998">
    <property type="entry name" value="Quinoprotein alcohol dehydrogenase-like"/>
    <property type="match status" value="2"/>
</dbReference>
<dbReference type="GO" id="GO:0005524">
    <property type="term" value="F:ATP binding"/>
    <property type="evidence" value="ECO:0007669"/>
    <property type="project" value="InterPro"/>
</dbReference>
<dbReference type="InterPro" id="IPR019734">
    <property type="entry name" value="TPR_rpt"/>
</dbReference>
<keyword evidence="7" id="KW-1185">Reference proteome</keyword>
<dbReference type="InterPro" id="IPR015943">
    <property type="entry name" value="WD40/YVTN_repeat-like_dom_sf"/>
</dbReference>
<feature type="repeat" description="TPR" evidence="4">
    <location>
        <begin position="319"/>
        <end position="352"/>
    </location>
</feature>
<dbReference type="InterPro" id="IPR001680">
    <property type="entry name" value="WD40_rpt"/>
</dbReference>
<dbReference type="PANTHER" id="PTHR22847:SF637">
    <property type="entry name" value="WD REPEAT DOMAIN 5B"/>
    <property type="match status" value="1"/>
</dbReference>
<feature type="repeat" description="WD" evidence="3">
    <location>
        <begin position="1154"/>
        <end position="1187"/>
    </location>
</feature>
<dbReference type="PANTHER" id="PTHR22847">
    <property type="entry name" value="WD40 REPEAT PROTEIN"/>
    <property type="match status" value="1"/>
</dbReference>
<evidence type="ECO:0000256" key="1">
    <source>
        <dbReference type="ARBA" id="ARBA00022574"/>
    </source>
</evidence>
<dbReference type="RefSeq" id="WP_202999990.1">
    <property type="nucleotide sequence ID" value="NZ_JADWYU010000141.1"/>
</dbReference>
<dbReference type="PROSITE" id="PS50082">
    <property type="entry name" value="WD_REPEATS_2"/>
    <property type="match status" value="4"/>
</dbReference>
<proteinExistence type="predicted"/>
<keyword evidence="4" id="KW-0802">TPR repeat</keyword>
<evidence type="ECO:0000313" key="6">
    <source>
        <dbReference type="EMBL" id="MBL7628370.1"/>
    </source>
</evidence>
<protein>
    <submittedName>
        <fullName evidence="6">Protein kinase</fullName>
    </submittedName>
</protein>
<dbReference type="Proteomes" id="UP000604475">
    <property type="component" value="Unassembled WGS sequence"/>
</dbReference>
<keyword evidence="6" id="KW-0418">Kinase</keyword>
<dbReference type="PROSITE" id="PS50294">
    <property type="entry name" value="WD_REPEATS_REGION"/>
    <property type="match status" value="1"/>
</dbReference>
<dbReference type="InterPro" id="IPR011990">
    <property type="entry name" value="TPR-like_helical_dom_sf"/>
</dbReference>
<sequence>MTRVGDWEPGDVVLGLYEVLDVVHSGGMGVVHRVRHRGWRVDMAVKTPRSKTVRTPTGRARFEAEAATWVKLGLHPHTVACAYVRTIDDIPRVFAEWVDGGSLAQAVSGRGLYAGGGRAALGRILDTAVQMAWGLAHAHEAGLVHMDVKPANVMLEPDGTAKVTDFGVAKARAAADESAPARPPDGPVGVSFGGMTPAYCSPEQASAAVDRSVRLTTATDVWSWAVTVLEMFAGGRPWRHGPAAGDALDAFGRDGGARDPRIPPMPADVAVLLRECFAADPAARPASLADVAARLCGLYPELVGAAYERPVPRPARLLADGLSNQALSFLDLGLIEEAEQLWSRALDTDPYHLPSVYNLGLHRWRSGRQTGEELVTDVEAALAADGGGPAGHGALLLGAAQLERHEDERAGELLREASAADPDSADVAAALTAWEHRPPRVHVGLDDHDADVSAVASSADGGLVLSGDRGGRLLLWAPARGRRRVRRTLTKRGQPVTAVAMDAAGTVGLAVRDGAAEVWDLGRGRRRELEKIDGDTAVTAVAVSGDGRYVATGSASGVIRIWESGTPRYVGTVDRHTGAISALALSHDGGRALSASFGGLMGDGDGTVRTWDVASRTCTATLVGPPRGTLGGSPVRKYPMDIAAVSPDARCAVVAWWRGPLTLWDARRLTVVSEVDHTWRSVGSLAVSSVGPTVVTAGDAGVPVQAWDATTGRCLRTLDQQLPSHGRWVRTATVSADGQVVVLGIGGGHVAVRSLPAADYQAPWCYARPRSAREVTGARDVFGELMDRVDGLTAQGRLSAAAEALRSAQEMPGFARHPDLRAAWARVGAHGRRSALLGAWPLYAFDGNGVFTRPLALAMTGDGLVSATGRWTGEVEVWDFAAGERLHVFDRGTGGGAQDIQFALDERLLVVLTAQGTVRLLSLTDGNMYLFTTELGAISAFALTPTDDRVLMGYESGDLRLLRLTTGEILREVRAHDGAVHTVALSPDGRHAATLGGIRPDVDLSGNPFVDHDVKLWSLDADRPRWALGSRARYERLDFSADSRTLFVSGGRSVGAWDVGDGALRFSVDRAGGTHVPGEPAIAFSADGALAATPDHDVLRVWATDTGQTRQTLRLPKTPQAFALSADGTFAITGDWDRQVRVWDVSSGRCLRTLESHRAPVYQATLNRDGTLLATADMDSRLCAWELAWDYTFPPESPE</sequence>
<dbReference type="PROSITE" id="PS00678">
    <property type="entry name" value="WD_REPEATS_1"/>
    <property type="match status" value="2"/>
</dbReference>